<evidence type="ECO:0000313" key="8">
    <source>
        <dbReference type="Proteomes" id="UP000654345"/>
    </source>
</evidence>
<evidence type="ECO:0000313" key="7">
    <source>
        <dbReference type="EMBL" id="GHO54297.1"/>
    </source>
</evidence>
<dbReference type="PROSITE" id="PS51257">
    <property type="entry name" value="PROKAR_LIPOPROTEIN"/>
    <property type="match status" value="1"/>
</dbReference>
<dbReference type="InterPro" id="IPR051010">
    <property type="entry name" value="BCAA_transport"/>
</dbReference>
<protein>
    <submittedName>
        <fullName evidence="7">Binding-protein-dependent transporter</fullName>
    </submittedName>
</protein>
<dbReference type="Gene3D" id="3.40.50.2300">
    <property type="match status" value="2"/>
</dbReference>
<feature type="domain" description="Leucine-binding protein" evidence="6">
    <location>
        <begin position="41"/>
        <end position="390"/>
    </location>
</feature>
<gene>
    <name evidence="7" type="ORF">KSB_27720</name>
</gene>
<evidence type="ECO:0000256" key="4">
    <source>
        <dbReference type="ARBA" id="ARBA00022970"/>
    </source>
</evidence>
<name>A0ABQ3UPJ4_9CHLR</name>
<dbReference type="SUPFAM" id="SSF53822">
    <property type="entry name" value="Periplasmic binding protein-like I"/>
    <property type="match status" value="1"/>
</dbReference>
<organism evidence="7 8">
    <name type="scientific">Ktedonobacter robiniae</name>
    <dbReference type="NCBI Taxonomy" id="2778365"/>
    <lineage>
        <taxon>Bacteria</taxon>
        <taxon>Bacillati</taxon>
        <taxon>Chloroflexota</taxon>
        <taxon>Ktedonobacteria</taxon>
        <taxon>Ktedonobacterales</taxon>
        <taxon>Ktedonobacteraceae</taxon>
        <taxon>Ktedonobacter</taxon>
    </lineage>
</organism>
<feature type="chain" id="PRO_5047124808" evidence="5">
    <location>
        <begin position="31"/>
        <end position="416"/>
    </location>
</feature>
<keyword evidence="2" id="KW-0813">Transport</keyword>
<dbReference type="PANTHER" id="PTHR30483">
    <property type="entry name" value="LEUCINE-SPECIFIC-BINDING PROTEIN"/>
    <property type="match status" value="1"/>
</dbReference>
<comment type="similarity">
    <text evidence="1">Belongs to the leucine-binding protein family.</text>
</comment>
<evidence type="ECO:0000256" key="5">
    <source>
        <dbReference type="SAM" id="SignalP"/>
    </source>
</evidence>
<proteinExistence type="inferred from homology"/>
<accession>A0ABQ3UPJ4</accession>
<dbReference type="CDD" id="cd06338">
    <property type="entry name" value="PBP1_ABC_ligand_binding-like"/>
    <property type="match status" value="1"/>
</dbReference>
<keyword evidence="8" id="KW-1185">Reference proteome</keyword>
<dbReference type="InterPro" id="IPR028082">
    <property type="entry name" value="Peripla_BP_I"/>
</dbReference>
<dbReference type="InterPro" id="IPR028081">
    <property type="entry name" value="Leu-bd"/>
</dbReference>
<keyword evidence="3 5" id="KW-0732">Signal</keyword>
<evidence type="ECO:0000259" key="6">
    <source>
        <dbReference type="Pfam" id="PF13458"/>
    </source>
</evidence>
<dbReference type="EMBL" id="BNJG01000001">
    <property type="protein sequence ID" value="GHO54297.1"/>
    <property type="molecule type" value="Genomic_DNA"/>
</dbReference>
<keyword evidence="4" id="KW-0029">Amino-acid transport</keyword>
<reference evidence="7 8" key="1">
    <citation type="journal article" date="2021" name="Int. J. Syst. Evol. Microbiol.">
        <title>Reticulibacter mediterranei gen. nov., sp. nov., within the new family Reticulibacteraceae fam. nov., and Ktedonospora formicarum gen. nov., sp. nov., Ktedonobacter robiniae sp. nov., Dictyobacter formicarum sp. nov. and Dictyobacter arantiisoli sp. nov., belonging to the class Ktedonobacteria.</title>
        <authorList>
            <person name="Yabe S."/>
            <person name="Zheng Y."/>
            <person name="Wang C.M."/>
            <person name="Sakai Y."/>
            <person name="Abe K."/>
            <person name="Yokota A."/>
            <person name="Donadio S."/>
            <person name="Cavaletti L."/>
            <person name="Monciardini P."/>
        </authorList>
    </citation>
    <scope>NUCLEOTIDE SEQUENCE [LARGE SCALE GENOMIC DNA]</scope>
    <source>
        <strain evidence="7 8">SOSP1-30</strain>
    </source>
</reference>
<evidence type="ECO:0000256" key="2">
    <source>
        <dbReference type="ARBA" id="ARBA00022448"/>
    </source>
</evidence>
<evidence type="ECO:0000256" key="1">
    <source>
        <dbReference type="ARBA" id="ARBA00010062"/>
    </source>
</evidence>
<sequence>MFTRPCKYMKKALTSMLVALMLLASLSACSQSTTTFTDQTPIKIGYSTSLTGQFANDGKALQQGLVLWAEGANQRGGLLGRPVTLVGLDDGSDPKRVTANYQTLIDKDHVDLLFGPYSSLLTKSAAIVAHQHKAAMFAPTGNAPSIFKLQFDNIFVVTLPSQQNLQAFSYYILSLPQSMRPQTAAYVSVDSPFTTPQVSASATILGLPEGTLKTVYSKVPYETNANIPQMAKQIAQSKADVVVLGTSGLEDCLSFIKEFKAEHYNPKAIVSTSGPEEGSQFLNALGASTAEGVFAPNSGWYAHAATYQNTQFVQAYVAKYGGSPEDISTTTSEAYSAGQLLEQAVTQTHSLDNATLIKALHTNVFNSLQGPLRFDADGGNTIGIPTLFQWLQGQFVPVYPFTNAQANPEYPKSTWS</sequence>
<dbReference type="Pfam" id="PF13458">
    <property type="entry name" value="Peripla_BP_6"/>
    <property type="match status" value="1"/>
</dbReference>
<dbReference type="PANTHER" id="PTHR30483:SF37">
    <property type="entry name" value="ABC TRANSPORTER SUBSTRATE-BINDING PROTEIN"/>
    <property type="match status" value="1"/>
</dbReference>
<dbReference type="PRINTS" id="PR00337">
    <property type="entry name" value="LEUILEVALBP"/>
</dbReference>
<feature type="signal peptide" evidence="5">
    <location>
        <begin position="1"/>
        <end position="30"/>
    </location>
</feature>
<dbReference type="Proteomes" id="UP000654345">
    <property type="component" value="Unassembled WGS sequence"/>
</dbReference>
<comment type="caution">
    <text evidence="7">The sequence shown here is derived from an EMBL/GenBank/DDBJ whole genome shotgun (WGS) entry which is preliminary data.</text>
</comment>
<dbReference type="InterPro" id="IPR000709">
    <property type="entry name" value="Leu_Ile_Val-bd"/>
</dbReference>
<evidence type="ECO:0000256" key="3">
    <source>
        <dbReference type="ARBA" id="ARBA00022729"/>
    </source>
</evidence>